<reference evidence="3 4" key="1">
    <citation type="journal article" date="2007" name="Int. J. Syst. Evol. Microbiol.">
        <title>Oceanobacillus profundus sp. nov., isolated from a deep-sea sediment core.</title>
        <authorList>
            <person name="Kim Y.G."/>
            <person name="Choi D.H."/>
            <person name="Hyun S."/>
            <person name="Cho B.C."/>
        </authorList>
    </citation>
    <scope>NUCLEOTIDE SEQUENCE [LARGE SCALE GENOMIC DNA]</scope>
    <source>
        <strain evidence="3 4">DSM 18246</strain>
    </source>
</reference>
<proteinExistence type="predicted"/>
<dbReference type="OrthoDB" id="10004282at2"/>
<evidence type="ECO:0000256" key="1">
    <source>
        <dbReference type="SAM" id="Coils"/>
    </source>
</evidence>
<evidence type="ECO:0000256" key="2">
    <source>
        <dbReference type="SAM" id="Phobius"/>
    </source>
</evidence>
<keyword evidence="2" id="KW-1133">Transmembrane helix</keyword>
<keyword evidence="2" id="KW-0812">Transmembrane</keyword>
<protein>
    <submittedName>
        <fullName evidence="3">Uncharacterized protein</fullName>
    </submittedName>
</protein>
<dbReference type="RefSeq" id="WP_118890135.1">
    <property type="nucleotide sequence ID" value="NZ_JAMAWL010000003.1"/>
</dbReference>
<name>A0A417YC72_9BACI</name>
<feature type="transmembrane region" description="Helical" evidence="2">
    <location>
        <begin position="6"/>
        <end position="28"/>
    </location>
</feature>
<keyword evidence="2" id="KW-0472">Membrane</keyword>
<keyword evidence="1" id="KW-0175">Coiled coil</keyword>
<dbReference type="EMBL" id="QWEH01000016">
    <property type="protein sequence ID" value="RHW30106.1"/>
    <property type="molecule type" value="Genomic_DNA"/>
</dbReference>
<dbReference type="Proteomes" id="UP000285456">
    <property type="component" value="Unassembled WGS sequence"/>
</dbReference>
<dbReference type="AlphaFoldDB" id="A0A417YC72"/>
<evidence type="ECO:0000313" key="4">
    <source>
        <dbReference type="Proteomes" id="UP000285456"/>
    </source>
</evidence>
<evidence type="ECO:0000313" key="3">
    <source>
        <dbReference type="EMBL" id="RHW30106.1"/>
    </source>
</evidence>
<gene>
    <name evidence="3" type="ORF">D1B32_18725</name>
</gene>
<organism evidence="3 4">
    <name type="scientific">Oceanobacillus profundus</name>
    <dbReference type="NCBI Taxonomy" id="372463"/>
    <lineage>
        <taxon>Bacteria</taxon>
        <taxon>Bacillati</taxon>
        <taxon>Bacillota</taxon>
        <taxon>Bacilli</taxon>
        <taxon>Bacillales</taxon>
        <taxon>Bacillaceae</taxon>
        <taxon>Oceanobacillus</taxon>
    </lineage>
</organism>
<accession>A0A417YC72</accession>
<feature type="coiled-coil region" evidence="1">
    <location>
        <begin position="92"/>
        <end position="119"/>
    </location>
</feature>
<sequence length="433" mass="50407">MEFSIFILIIGSLLLLLFVSLLIIGKFIRSLEKKMLLFEKKMVGTDVEKVRKHQDNIENLYSKINQKYFEIEKNQDDLVKDIKKFRQNTFDYNSLQGDMKSTHNRLESLEMKIDDLLKERDIRNSISVNNTYLTEIKSDVKELIRKIDLNNVNIKPKTAVSLNVDEEQQTATSDGLTSHIKSLFLDTNKLKNHLLSKDSKWNVKQVEVMFSSLLESISEMEQNIVTDLYKQSNNAVTLNENYKYMEEKIVDIHQMMKYTQSFTNEYSTEIKKDLENIARFVSPLQSNVMHSLNESIRELNAIREDMKLSDNLSSSGKVSGSEYMIIKESLDALSEYISISQQQLFNVLNYNNENLSAENKKVLKLLENNQKNLKGSEDKLINYLSFIYKAVESQTNKNMDMTLIKKIENLRSSIDDQKAESQKYFTTLYKTLT</sequence>
<keyword evidence="4" id="KW-1185">Reference proteome</keyword>
<comment type="caution">
    <text evidence="3">The sequence shown here is derived from an EMBL/GenBank/DDBJ whole genome shotgun (WGS) entry which is preliminary data.</text>
</comment>